<dbReference type="InterPro" id="IPR040026">
    <property type="entry name" value="FliD"/>
</dbReference>
<keyword evidence="5" id="KW-0964">Secreted</keyword>
<accession>A0A151AR67</accession>
<keyword evidence="8" id="KW-0969">Cilium</keyword>
<sequence>MSSITSASSKLRLTGMATGIDTDAAIKQMMSAYYSRVDKEKQKQQIIEWKQEAYRDFIGQINSLKSKYFDVLSKDYILSDNSFSAFKVTQTGNATNAITAKATTGTLAGNYSIKVISDDIATKAALKPTKSVNVKEATSGVAFPVVIKHVDDTSNNDMLTVTDKSGNTHNVTITSGTYSDLNQLAAQINKDMANIDIGSDKKLSDDIKAVVKDNTIKFFQKITIDDSNKELAIDINGTTQKITIDAGSYTMEELASKITSKLSGGYKATSSDGLTISFSKDDAPVSGTAYFGTVNEANKISAGSVSLQRPTGVSNADTFSNLTINQNSLSFDKRIITGVNDTLTFNVFNGSGSSATPTTITLDAGEYDISSLVTAINTKLGDTSTIRVAESADGKILFKSTTGDQITITGNAASTLGITEGFKIDQSTSDKMINVITDSGIDLSKVAFTINGKEYLYDFTSTNNTTKEDGKTYIGAKNKTISDILNDISKGSNVDISYSQLDRKFYMTSKETGSNQDIAIIDSSNFITNIFGTATATKGTDVVVEITEPSGASNTIIQSSNNFTIDGINYTLNSKPTGTEPITFEVQGSVDDTFNKIKGFIDSYNELISNISSKIEEKKQYTYEPLTDEQKEEMTDEQIEKWEKKAKQGILSGDSTLEAMLNQMRMAFFEEVEGVGISLFEIGLNTSSDISQRGKIIIDEEKLKKALENDPDKVMNLFIKKSSTYKTYSRSMSSGDRKVRYKEEGIFNRISDIIEDNVSTFRDSNGKKGILLEIAGIKGDFTEYQNMLTDQIYEREAKINDLLDKIYEKEERYYEQFAKLEAAMNKMNAQTSWLYSQLGMS</sequence>
<dbReference type="Pfam" id="PF07195">
    <property type="entry name" value="FliD_C"/>
    <property type="match status" value="1"/>
</dbReference>
<dbReference type="GO" id="GO:0005576">
    <property type="term" value="C:extracellular region"/>
    <property type="evidence" value="ECO:0007669"/>
    <property type="project" value="UniProtKB-SubCell"/>
</dbReference>
<evidence type="ECO:0000256" key="4">
    <source>
        <dbReference type="ARBA" id="ARBA00023143"/>
    </source>
</evidence>
<comment type="similarity">
    <text evidence="1 5">Belongs to the FliD family.</text>
</comment>
<comment type="caution">
    <text evidence="8">The sequence shown here is derived from an EMBL/GenBank/DDBJ whole genome shotgun (WGS) entry which is preliminary data.</text>
</comment>
<keyword evidence="3" id="KW-0175">Coiled coil</keyword>
<evidence type="ECO:0000256" key="2">
    <source>
        <dbReference type="ARBA" id="ARBA00011255"/>
    </source>
</evidence>
<dbReference type="RefSeq" id="WP_061856970.1">
    <property type="nucleotide sequence ID" value="NZ_LTBB01000001.1"/>
</dbReference>
<proteinExistence type="inferred from homology"/>
<dbReference type="STRING" id="1121305.CLCOL_00080"/>
<dbReference type="PANTHER" id="PTHR30288:SF0">
    <property type="entry name" value="FLAGELLAR HOOK-ASSOCIATED PROTEIN 2"/>
    <property type="match status" value="1"/>
</dbReference>
<keyword evidence="8" id="KW-0966">Cell projection</keyword>
<protein>
    <recommendedName>
        <fullName evidence="5">Flagellar hook-associated protein 2</fullName>
        <shortName evidence="5">HAP2</shortName>
    </recommendedName>
    <alternativeName>
        <fullName evidence="5">Flagellar cap protein</fullName>
    </alternativeName>
</protein>
<evidence type="ECO:0000256" key="5">
    <source>
        <dbReference type="RuleBase" id="RU362066"/>
    </source>
</evidence>
<dbReference type="EMBL" id="LTBB01000001">
    <property type="protein sequence ID" value="KYH30070.1"/>
    <property type="molecule type" value="Genomic_DNA"/>
</dbReference>
<keyword evidence="9" id="KW-1185">Reference proteome</keyword>
<dbReference type="InterPro" id="IPR003481">
    <property type="entry name" value="FliD_N"/>
</dbReference>
<dbReference type="AlphaFoldDB" id="A0A151AR67"/>
<dbReference type="GO" id="GO:0009421">
    <property type="term" value="C:bacterial-type flagellum filament cap"/>
    <property type="evidence" value="ECO:0007669"/>
    <property type="project" value="InterPro"/>
</dbReference>
<dbReference type="InterPro" id="IPR010809">
    <property type="entry name" value="FliD_C"/>
</dbReference>
<name>A0A151AR67_9CLOT</name>
<evidence type="ECO:0000313" key="8">
    <source>
        <dbReference type="EMBL" id="KYH30070.1"/>
    </source>
</evidence>
<dbReference type="PATRIC" id="fig|1121305.3.peg.8"/>
<keyword evidence="8" id="KW-0282">Flagellum</keyword>
<gene>
    <name evidence="8" type="ORF">CLCOL_00080</name>
</gene>
<dbReference type="Pfam" id="PF02465">
    <property type="entry name" value="FliD_N"/>
    <property type="match status" value="1"/>
</dbReference>
<organism evidence="8 9">
    <name type="scientific">Clostridium colicanis DSM 13634</name>
    <dbReference type="NCBI Taxonomy" id="1121305"/>
    <lineage>
        <taxon>Bacteria</taxon>
        <taxon>Bacillati</taxon>
        <taxon>Bacillota</taxon>
        <taxon>Clostridia</taxon>
        <taxon>Eubacteriales</taxon>
        <taxon>Clostridiaceae</taxon>
        <taxon>Clostridium</taxon>
    </lineage>
</organism>
<dbReference type="GO" id="GO:0007155">
    <property type="term" value="P:cell adhesion"/>
    <property type="evidence" value="ECO:0007669"/>
    <property type="project" value="InterPro"/>
</dbReference>
<keyword evidence="4 5" id="KW-0975">Bacterial flagellum</keyword>
<dbReference type="Proteomes" id="UP000075374">
    <property type="component" value="Unassembled WGS sequence"/>
</dbReference>
<evidence type="ECO:0000313" key="9">
    <source>
        <dbReference type="Proteomes" id="UP000075374"/>
    </source>
</evidence>
<comment type="subcellular location">
    <subcellularLocation>
        <location evidence="5">Secreted</location>
    </subcellularLocation>
    <subcellularLocation>
        <location evidence="5">Bacterial flagellum</location>
    </subcellularLocation>
</comment>
<reference evidence="8 9" key="1">
    <citation type="submission" date="2016-02" db="EMBL/GenBank/DDBJ databases">
        <title>Genome sequence of Clostridium colicanis DSM 13634.</title>
        <authorList>
            <person name="Poehlein A."/>
            <person name="Daniel R."/>
        </authorList>
    </citation>
    <scope>NUCLEOTIDE SEQUENCE [LARGE SCALE GENOMIC DNA]</scope>
    <source>
        <strain evidence="8 9">DSM 13634</strain>
    </source>
</reference>
<evidence type="ECO:0000256" key="3">
    <source>
        <dbReference type="ARBA" id="ARBA00023054"/>
    </source>
</evidence>
<dbReference type="PANTHER" id="PTHR30288">
    <property type="entry name" value="FLAGELLAR CAP/ASSEMBLY PROTEIN FLID"/>
    <property type="match status" value="1"/>
</dbReference>
<dbReference type="GO" id="GO:0071973">
    <property type="term" value="P:bacterial-type flagellum-dependent cell motility"/>
    <property type="evidence" value="ECO:0007669"/>
    <property type="project" value="TreeGrafter"/>
</dbReference>
<feature type="domain" description="Flagellar hook-associated protein 2 N-terminal" evidence="6">
    <location>
        <begin position="18"/>
        <end position="116"/>
    </location>
</feature>
<feature type="domain" description="Flagellar hook-associated protein 2 C-terminal" evidence="7">
    <location>
        <begin position="556"/>
        <end position="829"/>
    </location>
</feature>
<dbReference type="GO" id="GO:0009424">
    <property type="term" value="C:bacterial-type flagellum hook"/>
    <property type="evidence" value="ECO:0007669"/>
    <property type="project" value="UniProtKB-UniRule"/>
</dbReference>
<evidence type="ECO:0000259" key="7">
    <source>
        <dbReference type="Pfam" id="PF07195"/>
    </source>
</evidence>
<comment type="function">
    <text evidence="5">Required for morphogenesis and for the elongation of the flagellar filament by facilitating polymerization of the flagellin monomers at the tip of growing filament. Forms a capping structure, which prevents flagellin subunits (transported through the central channel of the flagellum) from leaking out without polymerization at the distal end.</text>
</comment>
<comment type="subunit">
    <text evidence="2 5">Homopentamer.</text>
</comment>
<evidence type="ECO:0000256" key="1">
    <source>
        <dbReference type="ARBA" id="ARBA00009764"/>
    </source>
</evidence>
<evidence type="ECO:0000259" key="6">
    <source>
        <dbReference type="Pfam" id="PF02465"/>
    </source>
</evidence>